<accession>A0A1M7PX16</accession>
<dbReference type="InterPro" id="IPR003343">
    <property type="entry name" value="Big_2"/>
</dbReference>
<dbReference type="EMBL" id="FRCZ01000005">
    <property type="protein sequence ID" value="SHN22087.1"/>
    <property type="molecule type" value="Genomic_DNA"/>
</dbReference>
<keyword evidence="9" id="KW-0472">Membrane</keyword>
<dbReference type="Gene3D" id="3.20.20.70">
    <property type="entry name" value="Aldolase class I"/>
    <property type="match status" value="1"/>
</dbReference>
<dbReference type="Pfam" id="PF20578">
    <property type="entry name" value="aBig_2"/>
    <property type="match status" value="2"/>
</dbReference>
<dbReference type="PROSITE" id="PS50847">
    <property type="entry name" value="GRAM_POS_ANCHORING"/>
    <property type="match status" value="1"/>
</dbReference>
<dbReference type="Gene3D" id="2.60.120.200">
    <property type="match status" value="1"/>
</dbReference>
<dbReference type="InterPro" id="IPR046780">
    <property type="entry name" value="aBig_2"/>
</dbReference>
<feature type="compositionally biased region" description="Acidic residues" evidence="8">
    <location>
        <begin position="2182"/>
        <end position="2209"/>
    </location>
</feature>
<keyword evidence="5" id="KW-0378">Hydrolase</keyword>
<dbReference type="Gene3D" id="3.20.20.80">
    <property type="entry name" value="Glycosidases"/>
    <property type="match status" value="1"/>
</dbReference>
<dbReference type="InterPro" id="IPR013785">
    <property type="entry name" value="Aldolase_TIM"/>
</dbReference>
<dbReference type="InterPro" id="IPR049161">
    <property type="entry name" value="GH59_cat"/>
</dbReference>
<feature type="region of interest" description="Disordered" evidence="8">
    <location>
        <begin position="1541"/>
        <end position="1571"/>
    </location>
</feature>
<evidence type="ECO:0000256" key="8">
    <source>
        <dbReference type="SAM" id="MobiDB-lite"/>
    </source>
</evidence>
<dbReference type="Gene3D" id="2.60.120.260">
    <property type="entry name" value="Galactose-binding domain-like"/>
    <property type="match status" value="2"/>
</dbReference>
<dbReference type="SMART" id="SM00635">
    <property type="entry name" value="BID_2"/>
    <property type="match status" value="1"/>
</dbReference>
<dbReference type="SUPFAM" id="SSF49373">
    <property type="entry name" value="Invasin/intimin cell-adhesion fragments"/>
    <property type="match status" value="1"/>
</dbReference>
<evidence type="ECO:0000313" key="11">
    <source>
        <dbReference type="EMBL" id="SHN22087.1"/>
    </source>
</evidence>
<name>A0A1M7PX16_9BACI</name>
<keyword evidence="12" id="KW-1185">Reference proteome</keyword>
<evidence type="ECO:0000256" key="7">
    <source>
        <dbReference type="ARBA" id="ARBA00023295"/>
    </source>
</evidence>
<dbReference type="Proteomes" id="UP000184184">
    <property type="component" value="Unassembled WGS sequence"/>
</dbReference>
<dbReference type="Pfam" id="PF02368">
    <property type="entry name" value="Big_2"/>
    <property type="match status" value="1"/>
</dbReference>
<dbReference type="InterPro" id="IPR008964">
    <property type="entry name" value="Invasin/intimin_cell_adhesion"/>
</dbReference>
<dbReference type="CDD" id="cd08983">
    <property type="entry name" value="GH43_Bt3655-like"/>
    <property type="match status" value="1"/>
</dbReference>
<comment type="subcellular location">
    <subcellularLocation>
        <location evidence="1">Secreted</location>
        <location evidence="1">Cell wall</location>
        <topology evidence="1">Peptidoglycan-anchor</topology>
    </subcellularLocation>
</comment>
<dbReference type="Pfam" id="PF13385">
    <property type="entry name" value="Laminin_G_3"/>
    <property type="match status" value="1"/>
</dbReference>
<evidence type="ECO:0000256" key="3">
    <source>
        <dbReference type="ARBA" id="ARBA00022525"/>
    </source>
</evidence>
<evidence type="ECO:0000256" key="2">
    <source>
        <dbReference type="ARBA" id="ARBA00022512"/>
    </source>
</evidence>
<dbReference type="Gene3D" id="2.60.40.1080">
    <property type="match status" value="1"/>
</dbReference>
<dbReference type="GO" id="GO:0016798">
    <property type="term" value="F:hydrolase activity, acting on glycosyl bonds"/>
    <property type="evidence" value="ECO:0007669"/>
    <property type="project" value="UniProtKB-KW"/>
</dbReference>
<keyword evidence="4" id="KW-0732">Signal</keyword>
<dbReference type="InterPro" id="IPR013320">
    <property type="entry name" value="ConA-like_dom_sf"/>
</dbReference>
<dbReference type="Gene3D" id="2.115.10.20">
    <property type="entry name" value="Glycosyl hydrolase domain, family 43"/>
    <property type="match status" value="1"/>
</dbReference>
<evidence type="ECO:0000256" key="9">
    <source>
        <dbReference type="SAM" id="Phobius"/>
    </source>
</evidence>
<dbReference type="SUPFAM" id="SSF49899">
    <property type="entry name" value="Concanavalin A-like lectins/glucanases"/>
    <property type="match status" value="2"/>
</dbReference>
<evidence type="ECO:0000259" key="10">
    <source>
        <dbReference type="PROSITE" id="PS50847"/>
    </source>
</evidence>
<dbReference type="Gene3D" id="2.60.120.560">
    <property type="entry name" value="Exo-inulinase, domain 1"/>
    <property type="match status" value="1"/>
</dbReference>
<protein>
    <submittedName>
        <fullName evidence="11">Ig-like domain (Group 2)</fullName>
    </submittedName>
</protein>
<proteinExistence type="predicted"/>
<feature type="domain" description="Gram-positive cocci surface proteins LPxTG" evidence="10">
    <location>
        <begin position="2232"/>
        <end position="2265"/>
    </location>
</feature>
<dbReference type="SUPFAM" id="SSF51445">
    <property type="entry name" value="(Trans)glycosidases"/>
    <property type="match status" value="1"/>
</dbReference>
<feature type="region of interest" description="Disordered" evidence="8">
    <location>
        <begin position="2159"/>
        <end position="2231"/>
    </location>
</feature>
<gene>
    <name evidence="11" type="ORF">SAMN05216179_2511</name>
</gene>
<evidence type="ECO:0000313" key="12">
    <source>
        <dbReference type="Proteomes" id="UP000184184"/>
    </source>
</evidence>
<keyword evidence="7" id="KW-0326">Glycosidase</keyword>
<keyword evidence="9" id="KW-1133">Transmembrane helix</keyword>
<dbReference type="Pfam" id="PF02057">
    <property type="entry name" value="Glyco_hydro_59"/>
    <property type="match status" value="1"/>
</dbReference>
<organism evidence="11 12">
    <name type="scientific">Gracilibacillus kekensis</name>
    <dbReference type="NCBI Taxonomy" id="1027249"/>
    <lineage>
        <taxon>Bacteria</taxon>
        <taxon>Bacillati</taxon>
        <taxon>Bacillota</taxon>
        <taxon>Bacilli</taxon>
        <taxon>Bacillales</taxon>
        <taxon>Bacillaceae</taxon>
        <taxon>Gracilibacillus</taxon>
    </lineage>
</organism>
<evidence type="ECO:0000256" key="5">
    <source>
        <dbReference type="ARBA" id="ARBA00022801"/>
    </source>
</evidence>
<feature type="transmembrane region" description="Helical" evidence="9">
    <location>
        <begin position="2239"/>
        <end position="2258"/>
    </location>
</feature>
<keyword evidence="2" id="KW-0134">Cell wall</keyword>
<evidence type="ECO:0000256" key="6">
    <source>
        <dbReference type="ARBA" id="ARBA00023088"/>
    </source>
</evidence>
<sequence length="2265" mass="253109">MVIKRNIEKMVGLFVITILVVGLGSLLSAPQSQAEEITKTVTIDGDDVDPYNRFKGFGTVSGNNTSRLLLDYKEEHPDKYWEIMNQLFNKETGAGLAHVKVELGGDINSSSGAEPATMRYSDEPANVLRGAGFQFAADAKSINEDITTEILRWGEPRWSWEGAENGDYENRYQWYKQTIDAVYEEYGFKLDYVGISQNERAINGNNRIEVDWLKYFTSKIKEEPNYEEDYKDIKLVAADGYRDTSSISQVLLDDAELRDEIDVISGHYDLNGSNELTQLQDQLINEGKEPKEVWVSEGVSPMINARYRENMQPHYKGIGGEVGVADVISRIISIYSWTGETENPLQAVSFDFQPSVAAFYQGAQYNPKHLISAFDPWSGFYEADAGIQGVRHVMNFVGYDDHTTKKNERWMYVNSATYSDGVEGDGGVRVDTSTHNYMTLKDPETDDYTSVFTNNTADTRVYTINTENLNGKENAEVHVWETRGSDQGQDYDENWFKNIQTITPEDGSYQLEVKPYSVVTISTLDRKSEMAGFEYQSNPVNLSEDTIMSLPYEDDFEYDEYAVDDKGRDYVERRGGTPRYTTDQIGAFEVVTEATQPLESDSFERVERDIPNAAEHGNMLQQKINTDIIGADWSVWGGEDGSEAGVNPNTNIGDFRWVNYKVSYDFLLDTNTNQVEDRENYALIGLRQVKAEWSDSQAPYNARVYKDGSYQILKLGNVVEQGEIDNFDNTVWHNLAFEAKENIFTLYVDGEEIASYTDEAKTVMAGRVTLGSGYYETLIDNLRIEPIEGYPYQSLKFDNAQGQKYDTEEAALSNNDPWNPIGYIGDWDFLQAGYAHFNRTQMRTTTDFPVWNGVTVEHTDTTTEQGALNKVFYSGDWGSNSGNAWSNDGDSFEITFEGNEIRLFGETNPSNGTADIYLDGELVGEASYLNNSSVVQMVWSAEDLEQGEHTLKVVAKESYTSFVRAEIETDEPMEFEATTTIAPNDFTAIADDSEIDDQENTVYAYRENGNVWGANSTNAWANFNDNPYILIHFTGTGIDYLAGTGNETTYHFELDGESVGNFDVAEDGVRYSIRDLEEKRHTLKVSLGDNEIKEQYMDYRGVTIYSTPEESDNSIIFDFEGSGFNLFGATPDALIDIYIDDQLVDQDYRVYSKGDRQTSYSIRGLEKTNHTAKIVIKGGSYILDGIDIITDSSSSDDDPDNSDGDTDVDQLTAHYDMSYADGKLTDVTENGFDAPLVGFEQEDFLEEADFTTLNFTGDDSQYVKLPTGLIDDETFTIETTFHTDTGANHWLYSIGTIEGNWPNVNNYIFLNPNQANGTVRFGIKNAETELLFQNASINAGEYNTFTATFAEGSISLYLNGLPVGSLEHDYSVQEILEAGVEEEADFIGYIGKSLYNPDPAFIGKLRDFKVYNYALSSEEITGVTDQEIVELAKSQLVLPEDVSEDILLPNQVDVDGLKANVTWESSNPELISNDGAVKLPSYEEGDQEVVLTATISKGESSDTKEIKITVKSMSPDNDLIREALEALKVPNINDVRGHLTLPTEGENGTSISWSSEDSDVVTTTGEVTRPNYGEGDIDITLTATVSLNDQEMTKKFVAKVKEMPEEKDYKGYLFSYFTGEGTANGEQIYFALSEGNDPLHWQQLNDGEPAITSKLGEQGLRDPFIIRSPEGDKFYMIATDLKIHGNGDWGRAQTSGSKSIMVWESTDLVNWSEQRLVEVAPTEAGNTWAPEIFYDKTIGEYVIFWASKLYDSEEDRNSGDSYQRMMYTTTRDFHTFSEPEVYLDYGYSIIDTTMVEHDGKIYRFTKDERGFNEDSAPNGKFIFQEVGDSVLDPEFEMITEGIGKGTISQGEGPAIFKSNTEEKWYLFIDEFGGRGYVPFETTDLDSGEWTLSEDYDLPSSPRHGTVLAVTQEEYDALLANVPTEIEDSIDVPVAGITVDQDTVELKIDEETTINATIEPEDAENQDVWFSSNKEEVVTVSQDGLVKAVGEGKAVVSVTTADGGFTATVEVTVIDESDNETPEEDQEFELGKSQEVKAGINYIISGTSAQIKMPADLPEGTTLLVETKEVDDTSAQDITSAGAAFTFIFDYPEGAEEPAKNFILVLGYETGADADKLAIYYYNEETNEWEHRGGEVDETNQGIRLEVPHFSTYGVFAEVEEEDPNEEKPSDPNQPPTNGEPESPNEEEQPNDEEGSTTDDENGSNEDDTDNETKTPANDNNNQGDQKASDKQLPDTATNIANYLLISFIFLIIGAALFMRVRKSSK</sequence>
<keyword evidence="6" id="KW-0572">Peptidoglycan-anchor</keyword>
<reference evidence="11 12" key="1">
    <citation type="submission" date="2016-11" db="EMBL/GenBank/DDBJ databases">
        <authorList>
            <person name="Jaros S."/>
            <person name="Januszkiewicz K."/>
            <person name="Wedrychowicz H."/>
        </authorList>
    </citation>
    <scope>NUCLEOTIDE SEQUENCE [LARGE SCALE GENOMIC DNA]</scope>
    <source>
        <strain evidence="11 12">CGMCC 1.10681</strain>
    </source>
</reference>
<dbReference type="RefSeq" id="WP_084543461.1">
    <property type="nucleotide sequence ID" value="NZ_FRCZ01000005.1"/>
</dbReference>
<feature type="compositionally biased region" description="Polar residues" evidence="8">
    <location>
        <begin position="1546"/>
        <end position="1566"/>
    </location>
</feature>
<feature type="compositionally biased region" description="Polar residues" evidence="8">
    <location>
        <begin position="2213"/>
        <end position="2225"/>
    </location>
</feature>
<dbReference type="STRING" id="1027249.SAMN05216179_2511"/>
<dbReference type="InterPro" id="IPR017853">
    <property type="entry name" value="GH"/>
</dbReference>
<dbReference type="InterPro" id="IPR050727">
    <property type="entry name" value="GH43_arabinanases"/>
</dbReference>
<dbReference type="SUPFAM" id="SSF75005">
    <property type="entry name" value="Arabinanase/levansucrase/invertase"/>
    <property type="match status" value="1"/>
</dbReference>
<keyword evidence="3" id="KW-0964">Secreted</keyword>
<keyword evidence="9" id="KW-0812">Transmembrane</keyword>
<dbReference type="PANTHER" id="PTHR43301">
    <property type="entry name" value="ARABINAN ENDO-1,5-ALPHA-L-ARABINOSIDASE"/>
    <property type="match status" value="1"/>
</dbReference>
<evidence type="ECO:0000256" key="4">
    <source>
        <dbReference type="ARBA" id="ARBA00022729"/>
    </source>
</evidence>
<dbReference type="PANTHER" id="PTHR43301:SF3">
    <property type="entry name" value="ARABINAN ENDO-1,5-ALPHA-L-ARABINOSIDASE A-RELATED"/>
    <property type="match status" value="1"/>
</dbReference>
<evidence type="ECO:0000256" key="1">
    <source>
        <dbReference type="ARBA" id="ARBA00004168"/>
    </source>
</evidence>
<dbReference type="InterPro" id="IPR019931">
    <property type="entry name" value="LPXTG_anchor"/>
</dbReference>
<dbReference type="InterPro" id="IPR023296">
    <property type="entry name" value="Glyco_hydro_beta-prop_sf"/>
</dbReference>